<dbReference type="PROSITE" id="PS51819">
    <property type="entry name" value="VOC"/>
    <property type="match status" value="1"/>
</dbReference>
<dbReference type="SUPFAM" id="SSF55729">
    <property type="entry name" value="Acyl-CoA N-acyltransferases (Nat)"/>
    <property type="match status" value="1"/>
</dbReference>
<sequence>MMCNMVGFVCVGGSGVIGRCRQRGVALCRRRRGGTHVNRMSTAGDYYGLTGEEDFYVVRDLAEGDEGLAEDVRVVVCRTADDVRDAQMIWENSGRPWDNDSVQDASATLMVLRRNGTPVAVALLLREVMNVCIRALYVHMSMRGRGYGRRMMERILMEASPLDGVLYVDAEKGIDMGFYSILGFEKLGKQRFDERKQAWTVRMALRQPAVSPVGHGSVGLHHTSIRVSNMERSLAFYGMLGLYLTEKFHTQGGLRACYIEGLGTRLELVEFELQSTAKEEVVAISRRHPLIGFDRLVFDVTKACPDLESFLEYLQSRSGGALTVSGPPSQLVQGCTVLSVTTVTDPDGVPVEFIRRDGVIPRSLTSKPEW</sequence>
<evidence type="ECO:0000259" key="2">
    <source>
        <dbReference type="PROSITE" id="PS51186"/>
    </source>
</evidence>
<dbReference type="GO" id="GO:0046872">
    <property type="term" value="F:metal ion binding"/>
    <property type="evidence" value="ECO:0007669"/>
    <property type="project" value="UniProtKB-KW"/>
</dbReference>
<proteinExistence type="predicted"/>
<dbReference type="SUPFAM" id="SSF54593">
    <property type="entry name" value="Glyoxalase/Bleomycin resistance protein/Dihydroxybiphenyl dioxygenase"/>
    <property type="match status" value="1"/>
</dbReference>
<dbReference type="GO" id="GO:0004462">
    <property type="term" value="F:lactoylglutathione lyase activity"/>
    <property type="evidence" value="ECO:0007669"/>
    <property type="project" value="InterPro"/>
</dbReference>
<keyword evidence="1" id="KW-0479">Metal-binding</keyword>
<dbReference type="Gene3D" id="3.10.180.10">
    <property type="entry name" value="2,3-Dihydroxybiphenyl 1,2-Dioxygenase, domain 1"/>
    <property type="match status" value="1"/>
</dbReference>
<dbReference type="InterPro" id="IPR004360">
    <property type="entry name" value="Glyas_Fos-R_dOase_dom"/>
</dbReference>
<dbReference type="CDD" id="cd04301">
    <property type="entry name" value="NAT_SF"/>
    <property type="match status" value="1"/>
</dbReference>
<accession>A0A7S1XET0</accession>
<evidence type="ECO:0000313" key="4">
    <source>
        <dbReference type="EMBL" id="CAD9233472.1"/>
    </source>
</evidence>
<evidence type="ECO:0000259" key="3">
    <source>
        <dbReference type="PROSITE" id="PS51819"/>
    </source>
</evidence>
<dbReference type="PROSITE" id="PS00934">
    <property type="entry name" value="GLYOXALASE_I_1"/>
    <property type="match status" value="1"/>
</dbReference>
<dbReference type="InterPro" id="IPR037523">
    <property type="entry name" value="VOC_core"/>
</dbReference>
<name>A0A7S1XET0_9RHOD</name>
<feature type="domain" description="VOC" evidence="3">
    <location>
        <begin position="219"/>
        <end position="356"/>
    </location>
</feature>
<dbReference type="InterPro" id="IPR018146">
    <property type="entry name" value="Glyoxalase_1_CS"/>
</dbReference>
<organism evidence="4">
    <name type="scientific">Compsopogon caeruleus</name>
    <dbReference type="NCBI Taxonomy" id="31354"/>
    <lineage>
        <taxon>Eukaryota</taxon>
        <taxon>Rhodophyta</taxon>
        <taxon>Compsopogonophyceae</taxon>
        <taxon>Compsopogonales</taxon>
        <taxon>Compsopogonaceae</taxon>
        <taxon>Compsopogon</taxon>
    </lineage>
</organism>
<reference evidence="4" key="1">
    <citation type="submission" date="2021-01" db="EMBL/GenBank/DDBJ databases">
        <authorList>
            <person name="Corre E."/>
            <person name="Pelletier E."/>
            <person name="Niang G."/>
            <person name="Scheremetjew M."/>
            <person name="Finn R."/>
            <person name="Kale V."/>
            <person name="Holt S."/>
            <person name="Cochrane G."/>
            <person name="Meng A."/>
            <person name="Brown T."/>
            <person name="Cohen L."/>
        </authorList>
    </citation>
    <scope>NUCLEOTIDE SEQUENCE</scope>
    <source>
        <strain evidence="4">SAG 36.94</strain>
    </source>
</reference>
<evidence type="ECO:0008006" key="5">
    <source>
        <dbReference type="Google" id="ProtNLM"/>
    </source>
</evidence>
<dbReference type="AlphaFoldDB" id="A0A7S1XET0"/>
<dbReference type="InterPro" id="IPR000182">
    <property type="entry name" value="GNAT_dom"/>
</dbReference>
<dbReference type="CDD" id="cd06587">
    <property type="entry name" value="VOC"/>
    <property type="match status" value="1"/>
</dbReference>
<evidence type="ECO:0000256" key="1">
    <source>
        <dbReference type="ARBA" id="ARBA00022723"/>
    </source>
</evidence>
<dbReference type="Pfam" id="PF13508">
    <property type="entry name" value="Acetyltransf_7"/>
    <property type="match status" value="1"/>
</dbReference>
<dbReference type="InterPro" id="IPR029068">
    <property type="entry name" value="Glyas_Bleomycin-R_OHBP_Dase"/>
</dbReference>
<gene>
    <name evidence="4" type="ORF">CCAE0312_LOCUS5558</name>
</gene>
<dbReference type="PROSITE" id="PS51186">
    <property type="entry name" value="GNAT"/>
    <property type="match status" value="1"/>
</dbReference>
<dbReference type="Pfam" id="PF00903">
    <property type="entry name" value="Glyoxalase"/>
    <property type="match status" value="1"/>
</dbReference>
<dbReference type="Gene3D" id="3.40.630.30">
    <property type="match status" value="1"/>
</dbReference>
<dbReference type="EMBL" id="HBGH01010101">
    <property type="protein sequence ID" value="CAD9233472.1"/>
    <property type="molecule type" value="Transcribed_RNA"/>
</dbReference>
<protein>
    <recommendedName>
        <fullName evidence="5">N-acetyltransferase domain-containing protein</fullName>
    </recommendedName>
</protein>
<dbReference type="GO" id="GO:0016747">
    <property type="term" value="F:acyltransferase activity, transferring groups other than amino-acyl groups"/>
    <property type="evidence" value="ECO:0007669"/>
    <property type="project" value="InterPro"/>
</dbReference>
<dbReference type="InterPro" id="IPR016181">
    <property type="entry name" value="Acyl_CoA_acyltransferase"/>
</dbReference>
<feature type="domain" description="N-acetyltransferase" evidence="2">
    <location>
        <begin position="56"/>
        <end position="208"/>
    </location>
</feature>